<dbReference type="GO" id="GO:0022857">
    <property type="term" value="F:transmembrane transporter activity"/>
    <property type="evidence" value="ECO:0007669"/>
    <property type="project" value="TreeGrafter"/>
</dbReference>
<dbReference type="GO" id="GO:0005886">
    <property type="term" value="C:plasma membrane"/>
    <property type="evidence" value="ECO:0007669"/>
    <property type="project" value="UniProtKB-SubCell"/>
</dbReference>
<dbReference type="AlphaFoldDB" id="A0A6P1ZQL6"/>
<dbReference type="OrthoDB" id="9791324at2"/>
<evidence type="ECO:0000256" key="7">
    <source>
        <dbReference type="ARBA" id="ARBA00023136"/>
    </source>
</evidence>
<evidence type="ECO:0000256" key="3">
    <source>
        <dbReference type="ARBA" id="ARBA00022475"/>
    </source>
</evidence>
<dbReference type="PANTHER" id="PTHR35011:SF2">
    <property type="entry name" value="2,3-DIKETO-L-GULONATE TRAP TRANSPORTER SMALL PERMEASE PROTEIN YIAM"/>
    <property type="match status" value="1"/>
</dbReference>
<dbReference type="EMBL" id="QMIF01000001">
    <property type="protein sequence ID" value="TVM36767.1"/>
    <property type="molecule type" value="Genomic_DNA"/>
</dbReference>
<evidence type="ECO:0000313" key="13">
    <source>
        <dbReference type="Proteomes" id="UP000434052"/>
    </source>
</evidence>
<feature type="transmembrane region" description="Helical" evidence="9">
    <location>
        <begin position="83"/>
        <end position="106"/>
    </location>
</feature>
<keyword evidence="5 9" id="KW-0812">Transmembrane</keyword>
<evidence type="ECO:0000256" key="2">
    <source>
        <dbReference type="ARBA" id="ARBA00022448"/>
    </source>
</evidence>
<dbReference type="Proteomes" id="UP000434052">
    <property type="component" value="Unassembled WGS sequence"/>
</dbReference>
<evidence type="ECO:0000313" key="14">
    <source>
        <dbReference type="Proteomes" id="UP000503251"/>
    </source>
</evidence>
<feature type="transmembrane region" description="Helical" evidence="9">
    <location>
        <begin position="41"/>
        <end position="62"/>
    </location>
</feature>
<gene>
    <name evidence="12" type="ORF">DQK91_02270</name>
    <name evidence="11" type="ORF">E8L03_07640</name>
</gene>
<evidence type="ECO:0000313" key="12">
    <source>
        <dbReference type="EMBL" id="TVM36767.1"/>
    </source>
</evidence>
<keyword evidence="3" id="KW-1003">Cell membrane</keyword>
<name>A0A6P1ZQL6_9BACT</name>
<keyword evidence="7 9" id="KW-0472">Membrane</keyword>
<feature type="transmembrane region" description="Helical" evidence="9">
    <location>
        <begin position="12"/>
        <end position="35"/>
    </location>
</feature>
<reference evidence="11 14" key="2">
    <citation type="submission" date="2019-04" db="EMBL/GenBank/DDBJ databases">
        <title>Isolation and culture of sulfate reducing bacteria from the cold seep of the South China Sea.</title>
        <authorList>
            <person name="Sun C."/>
            <person name="Liu R."/>
        </authorList>
    </citation>
    <scope>NUCLEOTIDE SEQUENCE [LARGE SCALE GENOMIC DNA]</scope>
    <source>
        <strain evidence="11 14">CS1</strain>
    </source>
</reference>
<evidence type="ECO:0000256" key="5">
    <source>
        <dbReference type="ARBA" id="ARBA00022692"/>
    </source>
</evidence>
<protein>
    <submittedName>
        <fullName evidence="12">TRAP transporter small permease</fullName>
    </submittedName>
</protein>
<organism evidence="12 13">
    <name type="scientific">Oceanidesulfovibrio marinus</name>
    <dbReference type="NCBI Taxonomy" id="370038"/>
    <lineage>
        <taxon>Bacteria</taxon>
        <taxon>Pseudomonadati</taxon>
        <taxon>Thermodesulfobacteriota</taxon>
        <taxon>Desulfovibrionia</taxon>
        <taxon>Desulfovibrionales</taxon>
        <taxon>Desulfovibrionaceae</taxon>
        <taxon>Oceanidesulfovibrio</taxon>
    </lineage>
</organism>
<evidence type="ECO:0000256" key="1">
    <source>
        <dbReference type="ARBA" id="ARBA00004429"/>
    </source>
</evidence>
<reference evidence="12 13" key="1">
    <citation type="submission" date="2018-06" db="EMBL/GenBank/DDBJ databases">
        <title>Complete genome of Desulfovibrio marinus P48SEP.</title>
        <authorList>
            <person name="Crispim J.S."/>
            <person name="Vidigal P.M.P."/>
            <person name="Silva L.C.F."/>
            <person name="Araujo L.C."/>
            <person name="Laguardia C.N."/>
            <person name="Dias R.S."/>
            <person name="Sousa M.P."/>
            <person name="Paula S.O."/>
            <person name="Silva C."/>
        </authorList>
    </citation>
    <scope>NUCLEOTIDE SEQUENCE [LARGE SCALE GENOMIC DNA]</scope>
    <source>
        <strain evidence="12 13">P48SEP</strain>
    </source>
</reference>
<dbReference type="Proteomes" id="UP000503251">
    <property type="component" value="Chromosome"/>
</dbReference>
<keyword evidence="4" id="KW-0997">Cell inner membrane</keyword>
<keyword evidence="2" id="KW-0813">Transport</keyword>
<comment type="subcellular location">
    <subcellularLocation>
        <location evidence="1">Cell inner membrane</location>
        <topology evidence="1">Multi-pass membrane protein</topology>
    </subcellularLocation>
</comment>
<evidence type="ECO:0000259" key="10">
    <source>
        <dbReference type="Pfam" id="PF04290"/>
    </source>
</evidence>
<dbReference type="PANTHER" id="PTHR35011">
    <property type="entry name" value="2,3-DIKETO-L-GULONATE TRAP TRANSPORTER SMALL PERMEASE PROTEIN YIAM"/>
    <property type="match status" value="1"/>
</dbReference>
<keyword evidence="14" id="KW-1185">Reference proteome</keyword>
<dbReference type="EMBL" id="CP039543">
    <property type="protein sequence ID" value="QJT08805.1"/>
    <property type="molecule type" value="Genomic_DNA"/>
</dbReference>
<proteinExistence type="inferred from homology"/>
<accession>A0A6P1ZQL6</accession>
<feature type="domain" description="Tripartite ATP-independent periplasmic transporters DctQ component" evidence="10">
    <location>
        <begin position="21"/>
        <end position="152"/>
    </location>
</feature>
<dbReference type="InterPro" id="IPR007387">
    <property type="entry name" value="TRAP_DctQ"/>
</dbReference>
<dbReference type="InterPro" id="IPR055348">
    <property type="entry name" value="DctQ"/>
</dbReference>
<dbReference type="GO" id="GO:0015740">
    <property type="term" value="P:C4-dicarboxylate transport"/>
    <property type="evidence" value="ECO:0007669"/>
    <property type="project" value="TreeGrafter"/>
</dbReference>
<evidence type="ECO:0000256" key="9">
    <source>
        <dbReference type="SAM" id="Phobius"/>
    </source>
</evidence>
<evidence type="ECO:0000256" key="8">
    <source>
        <dbReference type="ARBA" id="ARBA00038436"/>
    </source>
</evidence>
<evidence type="ECO:0000256" key="4">
    <source>
        <dbReference type="ARBA" id="ARBA00022519"/>
    </source>
</evidence>
<evidence type="ECO:0000256" key="6">
    <source>
        <dbReference type="ARBA" id="ARBA00022989"/>
    </source>
</evidence>
<evidence type="ECO:0000313" key="11">
    <source>
        <dbReference type="EMBL" id="QJT08805.1"/>
    </source>
</evidence>
<feature type="transmembrane region" description="Helical" evidence="9">
    <location>
        <begin position="126"/>
        <end position="144"/>
    </location>
</feature>
<dbReference type="Pfam" id="PF04290">
    <property type="entry name" value="DctQ"/>
    <property type="match status" value="1"/>
</dbReference>
<keyword evidence="6 9" id="KW-1133">Transmembrane helix</keyword>
<sequence>MFRRFMNELEEGIISLLLASMTLLVFVEVVLRFGFNTGLLWAQELTLLLSAWMVLFGVSYGVKVGSHIGVDAVVRLLPPKTKRIVSAIACVLALIYCGLFLKGSYVYLAKMHLIGIELEDIPIPKWVGHSILIFGFLLLAFRILELLWRIIQGKAEGFSLHDEARDARGMYEGKRMEDDAENGEAANP</sequence>
<comment type="similarity">
    <text evidence="8">Belongs to the TRAP transporter small permease family.</text>
</comment>